<sequence>MRYQTALIAEFLRKPCQTQLLKNLLLADNGGEYYLLKTDPSNFFSVIGIDWLLLQQPDD</sequence>
<dbReference type="EMBL" id="PIQC01000007">
    <property type="protein sequence ID" value="RUO67282.1"/>
    <property type="molecule type" value="Genomic_DNA"/>
</dbReference>
<gene>
    <name evidence="1" type="ORF">CWI78_10575</name>
</gene>
<keyword evidence="2" id="KW-1185">Reference proteome</keyword>
<organism evidence="1 2">
    <name type="scientific">Idiomarina ramblicola</name>
    <dbReference type="NCBI Taxonomy" id="263724"/>
    <lineage>
        <taxon>Bacteria</taxon>
        <taxon>Pseudomonadati</taxon>
        <taxon>Pseudomonadota</taxon>
        <taxon>Gammaproteobacteria</taxon>
        <taxon>Alteromonadales</taxon>
        <taxon>Idiomarinaceae</taxon>
        <taxon>Idiomarina</taxon>
    </lineage>
</organism>
<reference evidence="2" key="1">
    <citation type="journal article" date="2018" name="Front. Microbiol.">
        <title>Genome-Based Analysis Reveals the Taxonomy and Diversity of the Family Idiomarinaceae.</title>
        <authorList>
            <person name="Liu Y."/>
            <person name="Lai Q."/>
            <person name="Shao Z."/>
        </authorList>
    </citation>
    <scope>NUCLEOTIDE SEQUENCE [LARGE SCALE GENOMIC DNA]</scope>
    <source>
        <strain evidence="2">R22</strain>
    </source>
</reference>
<proteinExistence type="predicted"/>
<evidence type="ECO:0000313" key="2">
    <source>
        <dbReference type="Proteomes" id="UP000288058"/>
    </source>
</evidence>
<protein>
    <submittedName>
        <fullName evidence="1">Uncharacterized protein</fullName>
    </submittedName>
</protein>
<comment type="caution">
    <text evidence="1">The sequence shown here is derived from an EMBL/GenBank/DDBJ whole genome shotgun (WGS) entry which is preliminary data.</text>
</comment>
<dbReference type="AlphaFoldDB" id="A0A432YVE7"/>
<dbReference type="Proteomes" id="UP000288058">
    <property type="component" value="Unassembled WGS sequence"/>
</dbReference>
<name>A0A432YVE7_9GAMM</name>
<accession>A0A432YVE7</accession>
<evidence type="ECO:0000313" key="1">
    <source>
        <dbReference type="EMBL" id="RUO67282.1"/>
    </source>
</evidence>